<keyword evidence="1" id="KW-0472">Membrane</keyword>
<sequence>MQHEIGNRTYIVADVEPLDVDGVRTVTVGTVAWLVAFVALLPFYGRLEDDGRTWWLWTCLAGFGLGLFGLEYCRRRRVVRTERREAEAGGAPVEGPLG</sequence>
<evidence type="ECO:0000313" key="3">
    <source>
        <dbReference type="Proteomes" id="UP000502996"/>
    </source>
</evidence>
<proteinExistence type="predicted"/>
<dbReference type="Pfam" id="PF10745">
    <property type="entry name" value="DUF2530"/>
    <property type="match status" value="1"/>
</dbReference>
<keyword evidence="1" id="KW-1133">Transmembrane helix</keyword>
<organism evidence="2 3">
    <name type="scientific">Nocardioides anomalus</name>
    <dbReference type="NCBI Taxonomy" id="2712223"/>
    <lineage>
        <taxon>Bacteria</taxon>
        <taxon>Bacillati</taxon>
        <taxon>Actinomycetota</taxon>
        <taxon>Actinomycetes</taxon>
        <taxon>Propionibacteriales</taxon>
        <taxon>Nocardioidaceae</taxon>
        <taxon>Nocardioides</taxon>
    </lineage>
</organism>
<dbReference type="InterPro" id="IPR019681">
    <property type="entry name" value="DUF2530"/>
</dbReference>
<dbReference type="KEGG" id="nano:G5V58_01605"/>
<keyword evidence="1" id="KW-0812">Transmembrane</keyword>
<reference evidence="2 3" key="1">
    <citation type="submission" date="2020-02" db="EMBL/GenBank/DDBJ databases">
        <title>Full genome sequence of Nocardioides sp. R-3366.</title>
        <authorList>
            <person name="Im W.-T."/>
        </authorList>
    </citation>
    <scope>NUCLEOTIDE SEQUENCE [LARGE SCALE GENOMIC DNA]</scope>
    <source>
        <strain evidence="2 3">R-3366</strain>
    </source>
</reference>
<feature type="transmembrane region" description="Helical" evidence="1">
    <location>
        <begin position="54"/>
        <end position="73"/>
    </location>
</feature>
<name>A0A6G6WK22_9ACTN</name>
<keyword evidence="3" id="KW-1185">Reference proteome</keyword>
<evidence type="ECO:0000256" key="1">
    <source>
        <dbReference type="SAM" id="Phobius"/>
    </source>
</evidence>
<accession>A0A6G6WK22</accession>
<dbReference type="EMBL" id="CP049257">
    <property type="protein sequence ID" value="QIG45688.1"/>
    <property type="molecule type" value="Genomic_DNA"/>
</dbReference>
<dbReference type="AlphaFoldDB" id="A0A6G6WK22"/>
<evidence type="ECO:0000313" key="2">
    <source>
        <dbReference type="EMBL" id="QIG45688.1"/>
    </source>
</evidence>
<gene>
    <name evidence="2" type="ORF">G5V58_01605</name>
</gene>
<protein>
    <submittedName>
        <fullName evidence="2">DUF2530 domain-containing protein</fullName>
    </submittedName>
</protein>
<dbReference type="Proteomes" id="UP000502996">
    <property type="component" value="Chromosome"/>
</dbReference>
<feature type="transmembrane region" description="Helical" evidence="1">
    <location>
        <begin position="21"/>
        <end position="42"/>
    </location>
</feature>